<dbReference type="PANTHER" id="PTHR30469:SF38">
    <property type="entry name" value="HLYD FAMILY SECRETION PROTEIN"/>
    <property type="match status" value="1"/>
</dbReference>
<gene>
    <name evidence="7" type="ORF">TUM17379_26930</name>
</gene>
<keyword evidence="2" id="KW-0813">Transport</keyword>
<accession>A0AAD1KAG9</accession>
<dbReference type="FunFam" id="2.40.420.20:FF:000006">
    <property type="entry name" value="RND family efflux transporter MFP subunit"/>
    <property type="match status" value="1"/>
</dbReference>
<organism evidence="7 8">
    <name type="scientific">Shewanella algae</name>
    <dbReference type="NCBI Taxonomy" id="38313"/>
    <lineage>
        <taxon>Bacteria</taxon>
        <taxon>Pseudomonadati</taxon>
        <taxon>Pseudomonadota</taxon>
        <taxon>Gammaproteobacteria</taxon>
        <taxon>Alteromonadales</taxon>
        <taxon>Shewanellaceae</taxon>
        <taxon>Shewanella</taxon>
    </lineage>
</organism>
<evidence type="ECO:0000313" key="8">
    <source>
        <dbReference type="Proteomes" id="UP000825078"/>
    </source>
</evidence>
<dbReference type="Pfam" id="PF25954">
    <property type="entry name" value="Beta-barrel_RND_2"/>
    <property type="match status" value="1"/>
</dbReference>
<feature type="domain" description="YknX-like C-terminal permuted SH3-like" evidence="6">
    <location>
        <begin position="290"/>
        <end position="357"/>
    </location>
</feature>
<dbReference type="InterPro" id="IPR058647">
    <property type="entry name" value="BSH_CzcB-like"/>
</dbReference>
<dbReference type="InterPro" id="IPR058792">
    <property type="entry name" value="Beta-barrel_RND_2"/>
</dbReference>
<protein>
    <submittedName>
        <fullName evidence="7">RND transporter MFP subunit</fullName>
    </submittedName>
</protein>
<feature type="domain" description="CusB-like beta-barrel" evidence="4">
    <location>
        <begin position="215"/>
        <end position="283"/>
    </location>
</feature>
<evidence type="ECO:0000256" key="3">
    <source>
        <dbReference type="SAM" id="Coils"/>
    </source>
</evidence>
<evidence type="ECO:0000259" key="4">
    <source>
        <dbReference type="Pfam" id="PF25954"/>
    </source>
</evidence>
<dbReference type="Pfam" id="PF25973">
    <property type="entry name" value="BSH_CzcB"/>
    <property type="match status" value="1"/>
</dbReference>
<dbReference type="SUPFAM" id="SSF111369">
    <property type="entry name" value="HlyD-like secretion proteins"/>
    <property type="match status" value="1"/>
</dbReference>
<evidence type="ECO:0000259" key="5">
    <source>
        <dbReference type="Pfam" id="PF25973"/>
    </source>
</evidence>
<dbReference type="NCBIfam" id="TIGR01730">
    <property type="entry name" value="RND_mfp"/>
    <property type="match status" value="1"/>
</dbReference>
<evidence type="ECO:0000256" key="2">
    <source>
        <dbReference type="ARBA" id="ARBA00022448"/>
    </source>
</evidence>
<evidence type="ECO:0000259" key="6">
    <source>
        <dbReference type="Pfam" id="PF25989"/>
    </source>
</evidence>
<dbReference type="Gene3D" id="1.10.287.470">
    <property type="entry name" value="Helix hairpin bin"/>
    <property type="match status" value="1"/>
</dbReference>
<dbReference type="GO" id="GO:0015562">
    <property type="term" value="F:efflux transmembrane transporter activity"/>
    <property type="evidence" value="ECO:0007669"/>
    <property type="project" value="TreeGrafter"/>
</dbReference>
<feature type="domain" description="CzcB-like barrel-sandwich hybrid" evidence="5">
    <location>
        <begin position="80"/>
        <end position="205"/>
    </location>
</feature>
<sequence length="368" mass="41300">MALVLLYRNKDQDKDFHMKRNLTYTLSTVLLLGSLASGCSEQQQEEEQQAFAIPVETSIVTQGQVSSFYATTATLEAPQEAHVVSRIAGLIEALQVEEGDRVTKGQLLAVIDSRRQRYELDKAEAEVQIIEQELNRLKKMNNREFVSADAMAKLEFNLQAAKARRDLAKLQVEESQIRSPIDGVVAKRFVKQGNMAKEFEELFYLVNQDELYGIVNLPEQQLSSLRIGQEAEVISSRQQQVAAKVLRISPVVEATSGTFKVTLSIPNQDASLKAGMFTRVELRYDTHDNVIVVPYNAVINQDDRKALYVIKEGKAQRREVKLGYRQDDKVEITEGISPGEQVVVRGQHNLKDQSLVEVIAPLDLAKAN</sequence>
<dbReference type="InterPro" id="IPR058637">
    <property type="entry name" value="YknX-like_C"/>
</dbReference>
<name>A0AAD1KAG9_9GAMM</name>
<dbReference type="EMBL" id="AP024613">
    <property type="protein sequence ID" value="BCV45675.1"/>
    <property type="molecule type" value="Genomic_DNA"/>
</dbReference>
<reference evidence="7" key="1">
    <citation type="submission" date="2021-05" db="EMBL/GenBank/DDBJ databases">
        <title>Molecular characterization for Shewanella algae harboring chromosomal blaOXA-55-like strains isolated from clinical and environment sample.</title>
        <authorList>
            <person name="Ohama Y."/>
            <person name="Aoki K."/>
            <person name="Harada S."/>
            <person name="Moriya K."/>
            <person name="Ishii Y."/>
            <person name="Tateda K."/>
        </authorList>
    </citation>
    <scope>NUCLEOTIDE SEQUENCE</scope>
    <source>
        <strain evidence="7">TUM17379</strain>
    </source>
</reference>
<comment type="similarity">
    <text evidence="1">Belongs to the membrane fusion protein (MFP) (TC 8.A.1) family.</text>
</comment>
<dbReference type="InterPro" id="IPR006143">
    <property type="entry name" value="RND_pump_MFP"/>
</dbReference>
<dbReference type="PANTHER" id="PTHR30469">
    <property type="entry name" value="MULTIDRUG RESISTANCE PROTEIN MDTA"/>
    <property type="match status" value="1"/>
</dbReference>
<evidence type="ECO:0000256" key="1">
    <source>
        <dbReference type="ARBA" id="ARBA00009477"/>
    </source>
</evidence>
<dbReference type="Gene3D" id="2.40.50.100">
    <property type="match status" value="1"/>
</dbReference>
<keyword evidence="3" id="KW-0175">Coiled coil</keyword>
<proteinExistence type="inferred from homology"/>
<dbReference type="Gene3D" id="2.40.420.20">
    <property type="match status" value="1"/>
</dbReference>
<dbReference type="Gene3D" id="2.40.30.170">
    <property type="match status" value="1"/>
</dbReference>
<dbReference type="Proteomes" id="UP000825078">
    <property type="component" value="Chromosome"/>
</dbReference>
<feature type="coiled-coil region" evidence="3">
    <location>
        <begin position="113"/>
        <end position="178"/>
    </location>
</feature>
<evidence type="ECO:0000313" key="7">
    <source>
        <dbReference type="EMBL" id="BCV45675.1"/>
    </source>
</evidence>
<dbReference type="AlphaFoldDB" id="A0AAD1KAG9"/>
<dbReference type="GO" id="GO:1990281">
    <property type="term" value="C:efflux pump complex"/>
    <property type="evidence" value="ECO:0007669"/>
    <property type="project" value="TreeGrafter"/>
</dbReference>
<dbReference type="Pfam" id="PF25989">
    <property type="entry name" value="YknX_C"/>
    <property type="match status" value="1"/>
</dbReference>